<sequence>MLPESPPTPVEPGPIGRDCWRIVLKFMEALEIPDLVRSDAVWASWHTAYLAFRRRPLPLPISRKQLPCLLYACQDYAPDAAALCCSFTGDSVRVPLPLPPLTRHSTIGSVHGWLVTADEASNLRLLNPITGAQAALPPITAMHNVESSVDADGHLIYNVFERGDSEPTPFHAHEARDCMYHRVTLSCSPSAGSACIALLVRMSMGELSYARLGDEQWTWISPDDHQCMGGISWGFMDSFYNEEEGLFYVLRGHRSVFTLNLNGPSPVLKKIMRREKKRRMDPSSMYITQAPWGDILQIWRWRDYIESSTPVEVPEDPDGLYENDIHRFLELRTTEIEIYKVDLDKQKLVKMTNLAHHALFLGYNGTMCLPIKDFPMLKSNCVYMTDDSFEYVSLKYNWREIGVWDMESKSLQSFDNSMFSHAWLNWPSPVWITPSLF</sequence>
<dbReference type="InterPro" id="IPR005174">
    <property type="entry name" value="KIB1-4_b-propeller"/>
</dbReference>
<proteinExistence type="predicted"/>
<evidence type="ECO:0000313" key="2">
    <source>
        <dbReference type="EMBL" id="PNT63368.1"/>
    </source>
</evidence>
<name>A0A2K2CMV2_BRADI</name>
<dbReference type="RefSeq" id="XP_014757800.1">
    <property type="nucleotide sequence ID" value="XM_014902314.2"/>
</dbReference>
<dbReference type="GeneID" id="106866685"/>
<dbReference type="Pfam" id="PF03478">
    <property type="entry name" value="Beta-prop_KIB1-4"/>
    <property type="match status" value="1"/>
</dbReference>
<dbReference type="OrthoDB" id="643749at2759"/>
<accession>A0A2K2CMV2</accession>
<keyword evidence="4" id="KW-1185">Reference proteome</keyword>
<reference evidence="2" key="2">
    <citation type="submission" date="2017-06" db="EMBL/GenBank/DDBJ databases">
        <title>WGS assembly of Brachypodium distachyon.</title>
        <authorList>
            <consortium name="The International Brachypodium Initiative"/>
            <person name="Lucas S."/>
            <person name="Harmon-Smith M."/>
            <person name="Lail K."/>
            <person name="Tice H."/>
            <person name="Grimwood J."/>
            <person name="Bruce D."/>
            <person name="Barry K."/>
            <person name="Shu S."/>
            <person name="Lindquist E."/>
            <person name="Wang M."/>
            <person name="Pitluck S."/>
            <person name="Vogel J.P."/>
            <person name="Garvin D.F."/>
            <person name="Mockler T.C."/>
            <person name="Schmutz J."/>
            <person name="Rokhsar D."/>
            <person name="Bevan M.W."/>
        </authorList>
    </citation>
    <scope>NUCLEOTIDE SEQUENCE</scope>
    <source>
        <strain evidence="2">Bd21</strain>
    </source>
</reference>
<dbReference type="Gramene" id="PNT63368">
    <property type="protein sequence ID" value="PNT63368"/>
    <property type="gene ID" value="BRADI_4g14771v3"/>
</dbReference>
<reference evidence="2 3" key="1">
    <citation type="journal article" date="2010" name="Nature">
        <title>Genome sequencing and analysis of the model grass Brachypodium distachyon.</title>
        <authorList>
            <consortium name="International Brachypodium Initiative"/>
        </authorList>
    </citation>
    <scope>NUCLEOTIDE SEQUENCE [LARGE SCALE GENOMIC DNA]</scope>
    <source>
        <strain evidence="2 3">Bd21</strain>
    </source>
</reference>
<dbReference type="ExpressionAtlas" id="A0A2K2CMV2">
    <property type="expression patterns" value="baseline"/>
</dbReference>
<gene>
    <name evidence="3" type="primary">LOC106866685</name>
    <name evidence="2" type="ORF">BRADI_4g14771v3</name>
</gene>
<evidence type="ECO:0000313" key="4">
    <source>
        <dbReference type="Proteomes" id="UP000008810"/>
    </source>
</evidence>
<evidence type="ECO:0000259" key="1">
    <source>
        <dbReference type="Pfam" id="PF03478"/>
    </source>
</evidence>
<feature type="domain" description="KIB1-4 beta-propeller" evidence="1">
    <location>
        <begin position="92"/>
        <end position="405"/>
    </location>
</feature>
<dbReference type="EMBL" id="CM000883">
    <property type="protein sequence ID" value="PNT63368.1"/>
    <property type="molecule type" value="Genomic_DNA"/>
</dbReference>
<organism evidence="2">
    <name type="scientific">Brachypodium distachyon</name>
    <name type="common">Purple false brome</name>
    <name type="synonym">Trachynia distachya</name>
    <dbReference type="NCBI Taxonomy" id="15368"/>
    <lineage>
        <taxon>Eukaryota</taxon>
        <taxon>Viridiplantae</taxon>
        <taxon>Streptophyta</taxon>
        <taxon>Embryophyta</taxon>
        <taxon>Tracheophyta</taxon>
        <taxon>Spermatophyta</taxon>
        <taxon>Magnoliopsida</taxon>
        <taxon>Liliopsida</taxon>
        <taxon>Poales</taxon>
        <taxon>Poaceae</taxon>
        <taxon>BOP clade</taxon>
        <taxon>Pooideae</taxon>
        <taxon>Stipodae</taxon>
        <taxon>Brachypodieae</taxon>
        <taxon>Brachypodium</taxon>
    </lineage>
</organism>
<protein>
    <recommendedName>
        <fullName evidence="1">KIB1-4 beta-propeller domain-containing protein</fullName>
    </recommendedName>
</protein>
<evidence type="ECO:0000313" key="3">
    <source>
        <dbReference type="EnsemblPlants" id="PNT63368"/>
    </source>
</evidence>
<dbReference type="EnsemblPlants" id="PNT63368">
    <property type="protein sequence ID" value="PNT63368"/>
    <property type="gene ID" value="BRADI_4g14771v3"/>
</dbReference>
<dbReference type="FunCoup" id="A0A2K2CMV2">
    <property type="interactions" value="389"/>
</dbReference>
<dbReference type="PANTHER" id="PTHR44586">
    <property type="entry name" value="F-BOX DOMAIN CONTAINING PROTEIN, EXPRESSED"/>
    <property type="match status" value="1"/>
</dbReference>
<dbReference type="AlphaFoldDB" id="A0A2K2CMV2"/>
<reference evidence="3" key="3">
    <citation type="submission" date="2018-08" db="UniProtKB">
        <authorList>
            <consortium name="EnsemblPlants"/>
        </authorList>
    </citation>
    <scope>IDENTIFICATION</scope>
    <source>
        <strain evidence="3">cv. Bd21</strain>
    </source>
</reference>
<dbReference type="PANTHER" id="PTHR44586:SF17">
    <property type="entry name" value="DUF295 DOMAIN-CONTAINING PROTEIN"/>
    <property type="match status" value="1"/>
</dbReference>
<dbReference type="STRING" id="15368.A0A2K2CMV2"/>
<dbReference type="Proteomes" id="UP000008810">
    <property type="component" value="Chromosome 4"/>
</dbReference>
<dbReference type="KEGG" id="bdi:106866685"/>